<dbReference type="CDD" id="cd00609">
    <property type="entry name" value="AAT_like"/>
    <property type="match status" value="1"/>
</dbReference>
<accession>A0A4Y6UZI8</accession>
<dbReference type="InterPro" id="IPR000524">
    <property type="entry name" value="Tscrpt_reg_HTH_GntR"/>
</dbReference>
<dbReference type="GO" id="GO:0030170">
    <property type="term" value="F:pyridoxal phosphate binding"/>
    <property type="evidence" value="ECO:0007669"/>
    <property type="project" value="InterPro"/>
</dbReference>
<dbReference type="InterPro" id="IPR004839">
    <property type="entry name" value="Aminotransferase_I/II_large"/>
</dbReference>
<keyword evidence="7" id="KW-0804">Transcription</keyword>
<dbReference type="SUPFAM" id="SSF53383">
    <property type="entry name" value="PLP-dependent transferases"/>
    <property type="match status" value="1"/>
</dbReference>
<evidence type="ECO:0000256" key="3">
    <source>
        <dbReference type="ARBA" id="ARBA00022576"/>
    </source>
</evidence>
<dbReference type="Proteomes" id="UP000316968">
    <property type="component" value="Chromosome"/>
</dbReference>
<keyword evidence="5" id="KW-0805">Transcription regulation</keyword>
<dbReference type="PANTHER" id="PTHR46577:SF1">
    <property type="entry name" value="HTH-TYPE TRANSCRIPTIONAL REGULATORY PROTEIN GABR"/>
    <property type="match status" value="1"/>
</dbReference>
<keyword evidence="9" id="KW-0808">Transferase</keyword>
<dbReference type="SMART" id="SM00345">
    <property type="entry name" value="HTH_GNTR"/>
    <property type="match status" value="1"/>
</dbReference>
<evidence type="ECO:0000313" key="9">
    <source>
        <dbReference type="EMBL" id="QDH21836.1"/>
    </source>
</evidence>
<reference evidence="9 10" key="1">
    <citation type="submission" date="2019-06" db="EMBL/GenBank/DDBJ databases">
        <title>Saccharibacillus brassicae sp. nov., an endophytic bacterium isolated from Chinese cabbage seeds (Brassica pekinensis).</title>
        <authorList>
            <person name="Jiang L."/>
            <person name="Lee J."/>
            <person name="Kim S.W."/>
        </authorList>
    </citation>
    <scope>NUCLEOTIDE SEQUENCE [LARGE SCALE GENOMIC DNA]</scope>
    <source>
        <strain evidence="10">KCTC 43072 / ATSA2</strain>
    </source>
</reference>
<dbReference type="Gene3D" id="3.90.1150.10">
    <property type="entry name" value="Aspartate Aminotransferase, domain 1"/>
    <property type="match status" value="1"/>
</dbReference>
<dbReference type="GO" id="GO:0008483">
    <property type="term" value="F:transaminase activity"/>
    <property type="evidence" value="ECO:0007669"/>
    <property type="project" value="UniProtKB-KW"/>
</dbReference>
<dbReference type="Gene3D" id="1.10.10.10">
    <property type="entry name" value="Winged helix-like DNA-binding domain superfamily/Winged helix DNA-binding domain"/>
    <property type="match status" value="1"/>
</dbReference>
<dbReference type="AlphaFoldDB" id="A0A4Y6UZI8"/>
<dbReference type="OrthoDB" id="9802601at2"/>
<organism evidence="9 10">
    <name type="scientific">Saccharibacillus brassicae</name>
    <dbReference type="NCBI Taxonomy" id="2583377"/>
    <lineage>
        <taxon>Bacteria</taxon>
        <taxon>Bacillati</taxon>
        <taxon>Bacillota</taxon>
        <taxon>Bacilli</taxon>
        <taxon>Bacillales</taxon>
        <taxon>Paenibacillaceae</taxon>
        <taxon>Saccharibacillus</taxon>
    </lineage>
</organism>
<evidence type="ECO:0000259" key="8">
    <source>
        <dbReference type="PROSITE" id="PS50949"/>
    </source>
</evidence>
<dbReference type="InterPro" id="IPR036388">
    <property type="entry name" value="WH-like_DNA-bd_sf"/>
</dbReference>
<dbReference type="SUPFAM" id="SSF46785">
    <property type="entry name" value="Winged helix' DNA-binding domain"/>
    <property type="match status" value="1"/>
</dbReference>
<dbReference type="CDD" id="cd07377">
    <property type="entry name" value="WHTH_GntR"/>
    <property type="match status" value="1"/>
</dbReference>
<dbReference type="InterPro" id="IPR015422">
    <property type="entry name" value="PyrdxlP-dep_Trfase_small"/>
</dbReference>
<keyword evidence="6" id="KW-0238">DNA-binding</keyword>
<dbReference type="Gene3D" id="3.40.640.10">
    <property type="entry name" value="Type I PLP-dependent aspartate aminotransferase-like (Major domain)"/>
    <property type="match status" value="1"/>
</dbReference>
<name>A0A4Y6UZI8_SACBS</name>
<dbReference type="PANTHER" id="PTHR46577">
    <property type="entry name" value="HTH-TYPE TRANSCRIPTIONAL REGULATORY PROTEIN GABR"/>
    <property type="match status" value="1"/>
</dbReference>
<dbReference type="InterPro" id="IPR015421">
    <property type="entry name" value="PyrdxlP-dep_Trfase_major"/>
</dbReference>
<comment type="similarity">
    <text evidence="2">In the C-terminal section; belongs to the class-I pyridoxal-phosphate-dependent aminotransferase family.</text>
</comment>
<protein>
    <submittedName>
        <fullName evidence="9">PLP-dependent aminotransferase family protein</fullName>
    </submittedName>
</protein>
<proteinExistence type="inferred from homology"/>
<dbReference type="Pfam" id="PF00155">
    <property type="entry name" value="Aminotran_1_2"/>
    <property type="match status" value="1"/>
</dbReference>
<keyword evidence="10" id="KW-1185">Reference proteome</keyword>
<dbReference type="InterPro" id="IPR015424">
    <property type="entry name" value="PyrdxlP-dep_Trfase"/>
</dbReference>
<keyword evidence="3 9" id="KW-0032">Aminotransferase</keyword>
<dbReference type="GO" id="GO:0003677">
    <property type="term" value="F:DNA binding"/>
    <property type="evidence" value="ECO:0007669"/>
    <property type="project" value="UniProtKB-KW"/>
</dbReference>
<evidence type="ECO:0000256" key="4">
    <source>
        <dbReference type="ARBA" id="ARBA00022898"/>
    </source>
</evidence>
<evidence type="ECO:0000313" key="10">
    <source>
        <dbReference type="Proteomes" id="UP000316968"/>
    </source>
</evidence>
<dbReference type="GO" id="GO:0003700">
    <property type="term" value="F:DNA-binding transcription factor activity"/>
    <property type="evidence" value="ECO:0007669"/>
    <property type="project" value="InterPro"/>
</dbReference>
<dbReference type="KEGG" id="saca:FFV09_13870"/>
<evidence type="ECO:0000256" key="1">
    <source>
        <dbReference type="ARBA" id="ARBA00001933"/>
    </source>
</evidence>
<dbReference type="Pfam" id="PF00392">
    <property type="entry name" value="GntR"/>
    <property type="match status" value="1"/>
</dbReference>
<dbReference type="RefSeq" id="WP_141448380.1">
    <property type="nucleotide sequence ID" value="NZ_CP041217.1"/>
</dbReference>
<dbReference type="EMBL" id="CP041217">
    <property type="protein sequence ID" value="QDH21836.1"/>
    <property type="molecule type" value="Genomic_DNA"/>
</dbReference>
<evidence type="ECO:0000256" key="5">
    <source>
        <dbReference type="ARBA" id="ARBA00023015"/>
    </source>
</evidence>
<dbReference type="InterPro" id="IPR036390">
    <property type="entry name" value="WH_DNA-bd_sf"/>
</dbReference>
<evidence type="ECO:0000256" key="6">
    <source>
        <dbReference type="ARBA" id="ARBA00023125"/>
    </source>
</evidence>
<keyword evidence="4" id="KW-0663">Pyridoxal phosphate</keyword>
<sequence length="466" mass="51024">MPINSFVDYPMSWRPDRHELTRPIYLSLARMLERDIAEGFLPPGTKLPPQRELADFLDINFTTVTRAYKTCELKGLLHAVTGSGTFVSANAARSVTISRDRVPVECIDFGLVASFEQSNFMVAEAARSVAARAGLERFLNYDDPAGLPGQKEAALRWMRPLGISASADRVAIVSGAQNALVVTLLALFEPGSRIAVDTYTYSNFIELAKSLRIKLVPVAGDRSGMLPGELEACCRAFEIQGIFLMPSCCNPTSIFVPNERRQALAAVIEAHGLLVIEDDIHAALLLGSTEEAGLPMYSLLPEQTVYICSTSKSICSGLRVAYAVFGEALREKMLRAVYHVNVKTSSLDVEIVTELIDSGRARDIVAYKKSLARGANDLFDRFFPQSDKPGHPLGFFRWLRLPRPMHAARLESDLLAAGVRVFHSDRFLAGAGASGDYLRIALSSTDSLDELERGLRILRGNLQGGA</sequence>
<comment type="cofactor">
    <cofactor evidence="1">
        <name>pyridoxal 5'-phosphate</name>
        <dbReference type="ChEBI" id="CHEBI:597326"/>
    </cofactor>
</comment>
<evidence type="ECO:0000256" key="7">
    <source>
        <dbReference type="ARBA" id="ARBA00023163"/>
    </source>
</evidence>
<evidence type="ECO:0000256" key="2">
    <source>
        <dbReference type="ARBA" id="ARBA00005384"/>
    </source>
</evidence>
<dbReference type="PROSITE" id="PS50949">
    <property type="entry name" value="HTH_GNTR"/>
    <property type="match status" value="1"/>
</dbReference>
<gene>
    <name evidence="9" type="ORF">FFV09_13870</name>
</gene>
<dbReference type="InterPro" id="IPR051446">
    <property type="entry name" value="HTH_trans_reg/aminotransferase"/>
</dbReference>
<feature type="domain" description="HTH gntR-type" evidence="8">
    <location>
        <begin position="22"/>
        <end position="90"/>
    </location>
</feature>